<comment type="caution">
    <text evidence="1">The sequence shown here is derived from an EMBL/GenBank/DDBJ whole genome shotgun (WGS) entry which is preliminary data.</text>
</comment>
<name>A0ABS1VE20_9ACTN</name>
<gene>
    <name evidence="1" type="ORF">JKJ07_01290</name>
</gene>
<dbReference type="EMBL" id="JAENHO010000001">
    <property type="protein sequence ID" value="MBL7252937.1"/>
    <property type="molecule type" value="Genomic_DNA"/>
</dbReference>
<organism evidence="1 2">
    <name type="scientific">Paractinoplanes lichenicola</name>
    <dbReference type="NCBI Taxonomy" id="2802976"/>
    <lineage>
        <taxon>Bacteria</taxon>
        <taxon>Bacillati</taxon>
        <taxon>Actinomycetota</taxon>
        <taxon>Actinomycetes</taxon>
        <taxon>Micromonosporales</taxon>
        <taxon>Micromonosporaceae</taxon>
        <taxon>Paractinoplanes</taxon>
    </lineage>
</organism>
<accession>A0ABS1VE20</accession>
<dbReference type="Proteomes" id="UP000598996">
    <property type="component" value="Unassembled WGS sequence"/>
</dbReference>
<protein>
    <submittedName>
        <fullName evidence="1">Uncharacterized protein</fullName>
    </submittedName>
</protein>
<evidence type="ECO:0000313" key="2">
    <source>
        <dbReference type="Proteomes" id="UP000598996"/>
    </source>
</evidence>
<proteinExistence type="predicted"/>
<reference evidence="1 2" key="1">
    <citation type="submission" date="2021-01" db="EMBL/GenBank/DDBJ databases">
        <title>Actinoplanes sp. nov. LDG1-01 isolated from lichen.</title>
        <authorList>
            <person name="Saeng-In P."/>
            <person name="Phongsopitanun W."/>
            <person name="Kanchanasin P."/>
            <person name="Yuki M."/>
            <person name="Kudo T."/>
            <person name="Ohkuma M."/>
            <person name="Tanasupawat S."/>
        </authorList>
    </citation>
    <scope>NUCLEOTIDE SEQUENCE [LARGE SCALE GENOMIC DNA]</scope>
    <source>
        <strain evidence="1 2">LDG1-01</strain>
    </source>
</reference>
<keyword evidence="2" id="KW-1185">Reference proteome</keyword>
<evidence type="ECO:0000313" key="1">
    <source>
        <dbReference type="EMBL" id="MBL7252937.1"/>
    </source>
</evidence>
<sequence>MKSTSASRRILVVSDGSRLPRGSELSAVLAGQAHRLEDLGFDTSTAQLRAGDLVASAHTLGAVRGDVSAFYLVHTEADQAWRVRQALEHTGHVVVTDDDLRAVVAAAHLLTELHRRKWAIDRSAVVVADSDELPAIGALLTAIGIRNMVFWRQADAPAVPLEQVTQDAAVLLDLRAAPAPHPRAEGHDGPLVIRLPALADALPVLPGLLIALSERAGRPQTVLAATAHLLATTAVPGMPLAAPGTALTDEIAWAARQTLSHPPGL</sequence>
<dbReference type="RefSeq" id="WP_202989283.1">
    <property type="nucleotide sequence ID" value="NZ_JAENHO010000001.1"/>
</dbReference>